<reference evidence="1 2" key="1">
    <citation type="submission" date="2017-03" db="EMBL/GenBank/DDBJ databases">
        <title>Genome analysis of Rhizobial strains effectives or ineffectives for nitrogen fixation isolated from bean seeds.</title>
        <authorList>
            <person name="Peralta H."/>
            <person name="Aguilar-Vera A."/>
            <person name="Mora Y."/>
            <person name="Vargas-Lagunas C."/>
            <person name="Girard L."/>
            <person name="Mora J."/>
        </authorList>
    </citation>
    <scope>NUCLEOTIDE SEQUENCE [LARGE SCALE GENOMIC DNA]</scope>
    <source>
        <strain evidence="1 2">CCGM3</strain>
    </source>
</reference>
<evidence type="ECO:0000313" key="2">
    <source>
        <dbReference type="Proteomes" id="UP000254939"/>
    </source>
</evidence>
<evidence type="ECO:0000313" key="1">
    <source>
        <dbReference type="EMBL" id="RDJ02887.1"/>
    </source>
</evidence>
<protein>
    <recommendedName>
        <fullName evidence="3">Type II toxin-antitoxin system VapC family toxin</fullName>
    </recommendedName>
</protein>
<dbReference type="EMBL" id="NAAC01000045">
    <property type="protein sequence ID" value="RDJ02887.1"/>
    <property type="molecule type" value="Genomic_DNA"/>
</dbReference>
<accession>A0A370KEY2</accession>
<dbReference type="Proteomes" id="UP000254939">
    <property type="component" value="Unassembled WGS sequence"/>
</dbReference>
<dbReference type="Gene3D" id="3.40.50.1010">
    <property type="entry name" value="5'-nuclease"/>
    <property type="match status" value="1"/>
</dbReference>
<gene>
    <name evidence="1" type="ORF">B5K06_30665</name>
</gene>
<organism evidence="1 2">
    <name type="scientific">Rhizobium grahamii</name>
    <dbReference type="NCBI Taxonomy" id="1120045"/>
    <lineage>
        <taxon>Bacteria</taxon>
        <taxon>Pseudomonadati</taxon>
        <taxon>Pseudomonadota</taxon>
        <taxon>Alphaproteobacteria</taxon>
        <taxon>Hyphomicrobiales</taxon>
        <taxon>Rhizobiaceae</taxon>
        <taxon>Rhizobium/Agrobacterium group</taxon>
        <taxon>Rhizobium</taxon>
    </lineage>
</organism>
<proteinExistence type="predicted"/>
<evidence type="ECO:0008006" key="3">
    <source>
        <dbReference type="Google" id="ProtNLM"/>
    </source>
</evidence>
<dbReference type="AlphaFoldDB" id="A0A370KEY2"/>
<sequence length="68" mass="7463">MDEALGAGKSVRTPARLGYRSETPAAHEVIIIGTDSAAFMRRMTLVTRNIKDFEGMGVALVNPWDLRT</sequence>
<name>A0A370KEY2_9HYPH</name>
<comment type="caution">
    <text evidence="1">The sequence shown here is derived from an EMBL/GenBank/DDBJ whole genome shotgun (WGS) entry which is preliminary data.</text>
</comment>